<feature type="region of interest" description="Disordered" evidence="1">
    <location>
        <begin position="525"/>
        <end position="631"/>
    </location>
</feature>
<keyword evidence="2" id="KW-1133">Transmembrane helix</keyword>
<name>A0A067TR27_GALM3</name>
<dbReference type="EMBL" id="KL142367">
    <property type="protein sequence ID" value="KDR85670.1"/>
    <property type="molecule type" value="Genomic_DNA"/>
</dbReference>
<feature type="compositionally biased region" description="Polar residues" evidence="1">
    <location>
        <begin position="295"/>
        <end position="307"/>
    </location>
</feature>
<feature type="region of interest" description="Disordered" evidence="1">
    <location>
        <begin position="100"/>
        <end position="119"/>
    </location>
</feature>
<evidence type="ECO:0000313" key="4">
    <source>
        <dbReference type="Proteomes" id="UP000027222"/>
    </source>
</evidence>
<reference evidence="4" key="1">
    <citation type="journal article" date="2014" name="Proc. Natl. Acad. Sci. U.S.A.">
        <title>Extensive sampling of basidiomycete genomes demonstrates inadequacy of the white-rot/brown-rot paradigm for wood decay fungi.</title>
        <authorList>
            <person name="Riley R."/>
            <person name="Salamov A.A."/>
            <person name="Brown D.W."/>
            <person name="Nagy L.G."/>
            <person name="Floudas D."/>
            <person name="Held B.W."/>
            <person name="Levasseur A."/>
            <person name="Lombard V."/>
            <person name="Morin E."/>
            <person name="Otillar R."/>
            <person name="Lindquist E.A."/>
            <person name="Sun H."/>
            <person name="LaButti K.M."/>
            <person name="Schmutz J."/>
            <person name="Jabbour D."/>
            <person name="Luo H."/>
            <person name="Baker S.E."/>
            <person name="Pisabarro A.G."/>
            <person name="Walton J.D."/>
            <person name="Blanchette R.A."/>
            <person name="Henrissat B."/>
            <person name="Martin F."/>
            <person name="Cullen D."/>
            <person name="Hibbett D.S."/>
            <person name="Grigoriev I.V."/>
        </authorList>
    </citation>
    <scope>NUCLEOTIDE SEQUENCE [LARGE SCALE GENOMIC DNA]</scope>
    <source>
        <strain evidence="4">CBS 339.88</strain>
    </source>
</reference>
<dbReference type="Proteomes" id="UP000027222">
    <property type="component" value="Unassembled WGS sequence"/>
</dbReference>
<sequence>MAWPLPVASSESPGTSKLSICTSQTALEPSYRPRHRRHRISKPSSSVAPSSGLLILLASVASASTASGSPAPPSFLCPSVRSEDVVDDVPNKRASSLATSVITPSPHSPPVLVPRHVPDRYSEDPDGIWRRVGSYTLYGSTVSACEEPCVLQPTNIASSVDDQIKVSNNQNSTTPSTTPSYDIRDSLPPGWKPTVKPYESRTPLILAMSLVLAFFICSFIIGCLFWRKNVKRGHKRNDVEAKARKKRRSNEEDVRDLVEKEVKAKQRVWARATARWKANVRYSARQRRGIRFTPRLSQAHQSSLSVNSHRSLGRSTSSLRSQASPRSSVTSIPNQLQANEAPVASSSSQEEDVPCVSPAIPVSPPAYQHPGQIPPIIVSSSSPTTEGYSADPNNFDRSRTPSHSSIYPSTTPYDGQSAELLSPTPLHAAHVATDDKALLARLVEFASSPPEDASEFVGTSDAQVCAPAWHDEDIEDFAPDLIPTPVHTSDTRSCSPSLMFPPPPSKDRLVAAELYTYPFSFDEMESMEAEAEPSAPPFEEESSPPLSDSQILPSAPPLSEDGESLQSASHPIAPEWDPMEQVEESVSGQDHDRIATQLTPHESPSSSGVPSIEPHPISTTRDSVTLPGYQP</sequence>
<protein>
    <submittedName>
        <fullName evidence="3">Uncharacterized protein</fullName>
    </submittedName>
</protein>
<dbReference type="HOGENOM" id="CLU_032937_0_0_1"/>
<evidence type="ECO:0000256" key="2">
    <source>
        <dbReference type="SAM" id="Phobius"/>
    </source>
</evidence>
<proteinExistence type="predicted"/>
<keyword evidence="2" id="KW-0472">Membrane</keyword>
<feature type="compositionally biased region" description="Low complexity" evidence="1">
    <location>
        <begin position="374"/>
        <end position="383"/>
    </location>
</feature>
<dbReference type="STRING" id="685588.A0A067TR27"/>
<feature type="region of interest" description="Disordered" evidence="1">
    <location>
        <begin position="293"/>
        <end position="405"/>
    </location>
</feature>
<keyword evidence="2" id="KW-0812">Transmembrane</keyword>
<feature type="compositionally biased region" description="Low complexity" evidence="1">
    <location>
        <begin position="308"/>
        <end position="328"/>
    </location>
</feature>
<feature type="compositionally biased region" description="Polar residues" evidence="1">
    <location>
        <begin position="329"/>
        <end position="348"/>
    </location>
</feature>
<accession>A0A067TR27</accession>
<evidence type="ECO:0000256" key="1">
    <source>
        <dbReference type="SAM" id="MobiDB-lite"/>
    </source>
</evidence>
<dbReference type="OrthoDB" id="2756128at2759"/>
<evidence type="ECO:0000313" key="3">
    <source>
        <dbReference type="EMBL" id="KDR85670.1"/>
    </source>
</evidence>
<feature type="region of interest" description="Disordered" evidence="1">
    <location>
        <begin position="236"/>
        <end position="255"/>
    </location>
</feature>
<feature type="compositionally biased region" description="Polar residues" evidence="1">
    <location>
        <begin position="596"/>
        <end position="609"/>
    </location>
</feature>
<organism evidence="3 4">
    <name type="scientific">Galerina marginata (strain CBS 339.88)</name>
    <dbReference type="NCBI Taxonomy" id="685588"/>
    <lineage>
        <taxon>Eukaryota</taxon>
        <taxon>Fungi</taxon>
        <taxon>Dikarya</taxon>
        <taxon>Basidiomycota</taxon>
        <taxon>Agaricomycotina</taxon>
        <taxon>Agaricomycetes</taxon>
        <taxon>Agaricomycetidae</taxon>
        <taxon>Agaricales</taxon>
        <taxon>Agaricineae</taxon>
        <taxon>Strophariaceae</taxon>
        <taxon>Galerina</taxon>
    </lineage>
</organism>
<dbReference type="AlphaFoldDB" id="A0A067TR27"/>
<feature type="compositionally biased region" description="Basic residues" evidence="1">
    <location>
        <begin position="32"/>
        <end position="41"/>
    </location>
</feature>
<feature type="transmembrane region" description="Helical" evidence="2">
    <location>
        <begin position="204"/>
        <end position="226"/>
    </location>
</feature>
<keyword evidence="4" id="KW-1185">Reference proteome</keyword>
<feature type="region of interest" description="Disordered" evidence="1">
    <location>
        <begin position="24"/>
        <end position="48"/>
    </location>
</feature>
<gene>
    <name evidence="3" type="ORF">GALMADRAFT_234673</name>
</gene>